<protein>
    <submittedName>
        <fullName evidence="6">L-ARABINOKINASE</fullName>
    </submittedName>
</protein>
<evidence type="ECO:0000259" key="5">
    <source>
        <dbReference type="Pfam" id="PF10509"/>
    </source>
</evidence>
<dbReference type="Pfam" id="PF00288">
    <property type="entry name" value="GHMP_kinases_N"/>
    <property type="match status" value="1"/>
</dbReference>
<dbReference type="InterPro" id="IPR036554">
    <property type="entry name" value="GHMP_kinase_C_sf"/>
</dbReference>
<keyword evidence="2" id="KW-0067">ATP-binding</keyword>
<dbReference type="GO" id="GO:0005524">
    <property type="term" value="F:ATP binding"/>
    <property type="evidence" value="ECO:0007669"/>
    <property type="project" value="UniProtKB-KW"/>
</dbReference>
<dbReference type="PANTHER" id="PTHR38134">
    <property type="entry name" value="SLR1395 PROTEIN"/>
    <property type="match status" value="1"/>
</dbReference>
<feature type="domain" description="GHMP kinase N-terminal" evidence="3">
    <location>
        <begin position="463"/>
        <end position="551"/>
    </location>
</feature>
<dbReference type="InterPro" id="IPR019539">
    <property type="entry name" value="GalKase_N"/>
</dbReference>
<dbReference type="SUPFAM" id="SSF54211">
    <property type="entry name" value="Ribosomal protein S5 domain 2-like"/>
    <property type="match status" value="1"/>
</dbReference>
<evidence type="ECO:0000259" key="3">
    <source>
        <dbReference type="Pfam" id="PF00288"/>
    </source>
</evidence>
<evidence type="ECO:0000259" key="4">
    <source>
        <dbReference type="Pfam" id="PF08544"/>
    </source>
</evidence>
<evidence type="ECO:0000256" key="2">
    <source>
        <dbReference type="ARBA" id="ARBA00022840"/>
    </source>
</evidence>
<gene>
    <name evidence="6" type="ORF">OIU79_003203</name>
</gene>
<dbReference type="Gene3D" id="3.40.50.2000">
    <property type="entry name" value="Glycogen Phosphorylase B"/>
    <property type="match status" value="1"/>
</dbReference>
<keyword evidence="1" id="KW-0547">Nucleotide-binding</keyword>
<dbReference type="InterPro" id="IPR013750">
    <property type="entry name" value="GHMP_kinase_C_dom"/>
</dbReference>
<dbReference type="InterPro" id="IPR053205">
    <property type="entry name" value="GHMP_kinase_L-arabinokinase"/>
</dbReference>
<dbReference type="SUPFAM" id="SSF55060">
    <property type="entry name" value="GHMP Kinase, C-terminal domain"/>
    <property type="match status" value="1"/>
</dbReference>
<feature type="domain" description="GHMP kinase C-terminal" evidence="4">
    <location>
        <begin position="716"/>
        <end position="794"/>
    </location>
</feature>
<reference evidence="6" key="1">
    <citation type="submission" date="2022-11" db="EMBL/GenBank/DDBJ databases">
        <authorList>
            <person name="Hyden B.L."/>
            <person name="Feng K."/>
            <person name="Yates T."/>
            <person name="Jawdy S."/>
            <person name="Smart L.B."/>
            <person name="Muchero W."/>
        </authorList>
    </citation>
    <scope>NUCLEOTIDE SEQUENCE</scope>
    <source>
        <tissue evidence="6">Shoot tip</tissue>
    </source>
</reference>
<proteinExistence type="predicted"/>
<dbReference type="Pfam" id="PF08544">
    <property type="entry name" value="GHMP_kinases_C"/>
    <property type="match status" value="1"/>
</dbReference>
<keyword evidence="7" id="KW-1185">Reference proteome</keyword>
<accession>A0A9Q0ZEX6</accession>
<dbReference type="OrthoDB" id="1684102at2759"/>
<dbReference type="FunFam" id="3.30.230.10:FF:000037">
    <property type="entry name" value="L-arabinokinase"/>
    <property type="match status" value="1"/>
</dbReference>
<dbReference type="GO" id="GO:0005975">
    <property type="term" value="P:carbohydrate metabolic process"/>
    <property type="evidence" value="ECO:0007669"/>
    <property type="project" value="UniProtKB-ARBA"/>
</dbReference>
<dbReference type="Pfam" id="PF10509">
    <property type="entry name" value="GalKase_gal_bdg"/>
    <property type="match status" value="1"/>
</dbReference>
<dbReference type="Gene3D" id="3.30.230.10">
    <property type="match status" value="1"/>
</dbReference>
<dbReference type="Proteomes" id="UP001151532">
    <property type="component" value="Chromosome 18"/>
</dbReference>
<evidence type="ECO:0000256" key="1">
    <source>
        <dbReference type="ARBA" id="ARBA00022741"/>
    </source>
</evidence>
<comment type="caution">
    <text evidence="6">The sequence shown here is derived from an EMBL/GenBank/DDBJ whole genome shotgun (WGS) entry which is preliminary data.</text>
</comment>
<sequence>MEVARHLILEGHIVHVVTAAPDFVYTSVIQSPRLFLRKELLDCGAVQCDALTVDRIASLEKVFVSVLGPECKVRKELGVEEDAKLVIFNFGGQPAGWKLQEEFLPPGWKCVVCGGSDKEDYPPNFIKLPKDAYTPDVIAASDCMLGKIGYGTFSEAMAYKLPFVFVRRDYFNEEPFLRNMLEHYHGGVEMIRRDLLTGCWQPYLERAISLKPCYDGGVNGGEVAARILQDTALGKNHASDKPCGARRLRDAIVLGYQLQRVNNRIIGIPDWYNLAENKLAGRSSEGSQILREVEDYEILHGDPQGLPDTMAFLKSLADLGARHDSNKDTDEVRENLAAAGLFNWEEEIFVARAPGRLDVMGGIADYSGSLVLQMPIREACHVAVQKNHPAKQKLWKHAQARHHADHEKLTPILEIVSLGSELNNRGPTFDMDLSDFKDGEKPVSYEAARKYFAKDPSQKWAAYVAGTILVLMTELGVCFESSISILVSSGVPEGKGVSSSAALEVATMSAIAAAHGLNISPRDLALLCQKVENHVVGAPCGVMDQMTSACGEANKLLAMVCQPAEVLGVVDIPSHVRFWGIDSGLRHSVGGSDYGSVRIGTYMGRKIIKSTAAGLCKGNNKDDLDKDGIELLNSEASLDYLCNLPPHRYEGVYVDKLPETVSGEEFMEKYDNHEDSVTTIDPKHIYAVKAPTRHPVYENFRVEAFKALLTATTSDGQLSALGELMYQCHYSYGSCGLGSDGTDRLVELVQEMQHSKASKSENGTLHGAKITGGGSGGTVCVIGKNFVGSNEQILEIQRRYHVATGFKPYVFEGSSPGAGEFGYLRIRRRNVTE</sequence>
<dbReference type="PANTHER" id="PTHR38134:SF2">
    <property type="entry name" value="GALACTOKINASE"/>
    <property type="match status" value="1"/>
</dbReference>
<dbReference type="EMBL" id="JAPFFK010000012">
    <property type="protein sequence ID" value="KAJ6732029.1"/>
    <property type="molecule type" value="Genomic_DNA"/>
</dbReference>
<name>A0A9Q0ZEX6_SALPP</name>
<dbReference type="PRINTS" id="PR00959">
    <property type="entry name" value="MEVGALKINASE"/>
</dbReference>
<dbReference type="InterPro" id="IPR020568">
    <property type="entry name" value="Ribosomal_Su5_D2-typ_SF"/>
</dbReference>
<dbReference type="FunFam" id="3.30.70.890:FF:000008">
    <property type="entry name" value="L-arabinokinase"/>
    <property type="match status" value="1"/>
</dbReference>
<dbReference type="InterPro" id="IPR006204">
    <property type="entry name" value="GHMP_kinase_N_dom"/>
</dbReference>
<evidence type="ECO:0000313" key="6">
    <source>
        <dbReference type="EMBL" id="KAJ6732029.1"/>
    </source>
</evidence>
<reference evidence="6" key="2">
    <citation type="journal article" date="2023" name="Int. J. Mol. Sci.">
        <title>De Novo Assembly and Annotation of 11 Diverse Shrub Willow (Salix) Genomes Reveals Novel Gene Organization in Sex-Linked Regions.</title>
        <authorList>
            <person name="Hyden B."/>
            <person name="Feng K."/>
            <person name="Yates T.B."/>
            <person name="Jawdy S."/>
            <person name="Cereghino C."/>
            <person name="Smart L.B."/>
            <person name="Muchero W."/>
        </authorList>
    </citation>
    <scope>NUCLEOTIDE SEQUENCE</scope>
    <source>
        <tissue evidence="6">Shoot tip</tissue>
    </source>
</reference>
<evidence type="ECO:0000313" key="7">
    <source>
        <dbReference type="Proteomes" id="UP001151532"/>
    </source>
</evidence>
<dbReference type="Gene3D" id="3.30.70.890">
    <property type="entry name" value="GHMP kinase, C-terminal domain"/>
    <property type="match status" value="1"/>
</dbReference>
<organism evidence="6 7">
    <name type="scientific">Salix purpurea</name>
    <name type="common">Purple osier willow</name>
    <dbReference type="NCBI Taxonomy" id="77065"/>
    <lineage>
        <taxon>Eukaryota</taxon>
        <taxon>Viridiplantae</taxon>
        <taxon>Streptophyta</taxon>
        <taxon>Embryophyta</taxon>
        <taxon>Tracheophyta</taxon>
        <taxon>Spermatophyta</taxon>
        <taxon>Magnoliopsida</taxon>
        <taxon>eudicotyledons</taxon>
        <taxon>Gunneridae</taxon>
        <taxon>Pentapetalae</taxon>
        <taxon>rosids</taxon>
        <taxon>fabids</taxon>
        <taxon>Malpighiales</taxon>
        <taxon>Salicaceae</taxon>
        <taxon>Saliceae</taxon>
        <taxon>Salix</taxon>
    </lineage>
</organism>
<dbReference type="AlphaFoldDB" id="A0A9Q0ZEX6"/>
<feature type="domain" description="Galactokinase N-terminal" evidence="5">
    <location>
        <begin position="345"/>
        <end position="386"/>
    </location>
</feature>
<dbReference type="InterPro" id="IPR014721">
    <property type="entry name" value="Ribsml_uS5_D2-typ_fold_subgr"/>
</dbReference>